<protein>
    <submittedName>
        <fullName evidence="1">Peptidylprolyl isomerase</fullName>
    </submittedName>
</protein>
<organism evidence="1 2">
    <name type="scientific">Lepagella muris</name>
    <dbReference type="NCBI Taxonomy" id="3032870"/>
    <lineage>
        <taxon>Bacteria</taxon>
        <taxon>Pseudomonadati</taxon>
        <taxon>Bacteroidota</taxon>
        <taxon>Bacteroidia</taxon>
        <taxon>Bacteroidales</taxon>
        <taxon>Muribaculaceae</taxon>
        <taxon>Lepagella</taxon>
    </lineage>
</organism>
<accession>A0AC61RBU9</accession>
<keyword evidence="1" id="KW-0413">Isomerase</keyword>
<name>A0AC61RBU9_9BACT</name>
<dbReference type="EMBL" id="SRYB01000021">
    <property type="protein sequence ID" value="TGY77689.1"/>
    <property type="molecule type" value="Genomic_DNA"/>
</dbReference>
<reference evidence="1" key="1">
    <citation type="submission" date="2019-04" db="EMBL/GenBank/DDBJ databases">
        <title>Microbes associate with the intestines of laboratory mice.</title>
        <authorList>
            <person name="Navarre W."/>
            <person name="Wong E."/>
            <person name="Huang K."/>
            <person name="Tropini C."/>
            <person name="Ng K."/>
            <person name="Yu B."/>
        </authorList>
    </citation>
    <scope>NUCLEOTIDE SEQUENCE</scope>
    <source>
        <strain evidence="1">NM04_E33</strain>
    </source>
</reference>
<sequence>MKRLIRSLSAVAFSVFIAIPDSGLAADGKTTEDDNTYVTVSTSHGDFTLMLYDETPLHRDNFIRLCNDGTYEGVLFHRVIKDFLIQGGDPKSKEQQAGVAYGDGDGGYCVYSEILPEKFCKQGALIDAKLGDDVNPTRMSAGTQFCVVQGRKFTDEELDKTEVRLNEWNKNYLYHISRYELMLEDPSLSDPANGDTLNAKARERAASRYAEQGAITISPERRTIYKTVGGTPHLDGSVTVFGELVDGQDVVEKITLMATDDADRPKEDVIILSTKVWKK</sequence>
<dbReference type="Proteomes" id="UP000306319">
    <property type="component" value="Unassembled WGS sequence"/>
</dbReference>
<keyword evidence="2" id="KW-1185">Reference proteome</keyword>
<comment type="caution">
    <text evidence="1">The sequence shown here is derived from an EMBL/GenBank/DDBJ whole genome shotgun (WGS) entry which is preliminary data.</text>
</comment>
<proteinExistence type="predicted"/>
<gene>
    <name evidence="1" type="ORF">E5331_13355</name>
</gene>
<evidence type="ECO:0000313" key="2">
    <source>
        <dbReference type="Proteomes" id="UP000306319"/>
    </source>
</evidence>
<evidence type="ECO:0000313" key="1">
    <source>
        <dbReference type="EMBL" id="TGY77689.1"/>
    </source>
</evidence>